<feature type="region of interest" description="Disordered" evidence="1">
    <location>
        <begin position="143"/>
        <end position="178"/>
    </location>
</feature>
<organism evidence="2 3">
    <name type="scientific">Streptomyces hazeniae</name>
    <dbReference type="NCBI Taxonomy" id="3075538"/>
    <lineage>
        <taxon>Bacteria</taxon>
        <taxon>Bacillati</taxon>
        <taxon>Actinomycetota</taxon>
        <taxon>Actinomycetes</taxon>
        <taxon>Kitasatosporales</taxon>
        <taxon>Streptomycetaceae</taxon>
        <taxon>Streptomyces</taxon>
    </lineage>
</organism>
<evidence type="ECO:0000256" key="1">
    <source>
        <dbReference type="SAM" id="MobiDB-lite"/>
    </source>
</evidence>
<proteinExistence type="predicted"/>
<accession>A0ABU2NXH2</accession>
<name>A0ABU2NXH2_9ACTN</name>
<keyword evidence="3" id="KW-1185">Reference proteome</keyword>
<comment type="caution">
    <text evidence="2">The sequence shown here is derived from an EMBL/GenBank/DDBJ whole genome shotgun (WGS) entry which is preliminary data.</text>
</comment>
<reference evidence="3" key="1">
    <citation type="submission" date="2023-07" db="EMBL/GenBank/DDBJ databases">
        <title>30 novel species of actinomycetes from the DSMZ collection.</title>
        <authorList>
            <person name="Nouioui I."/>
        </authorList>
    </citation>
    <scope>NUCLEOTIDE SEQUENCE [LARGE SCALE GENOMIC DNA]</scope>
    <source>
        <strain evidence="3">DSM 42041</strain>
    </source>
</reference>
<dbReference type="EMBL" id="JAVREQ010000022">
    <property type="protein sequence ID" value="MDT0381439.1"/>
    <property type="molecule type" value="Genomic_DNA"/>
</dbReference>
<protein>
    <recommendedName>
        <fullName evidence="4">Minor tail protein</fullName>
    </recommendedName>
</protein>
<sequence length="310" mass="32756">MSDAARRLGEDLARAMTPAGAGGTISAQVVDVTEAGTVNLEMRGALITDVPCTDAYRARAAGDWVAVRPGARPVVLWRLGEDPGEADEAQVRQYARDESLDVQVVRAATWGSGAPSGAGWQTVNGLYMRKSRDGKVELYAQVDNPTDTSPEAPAEGAPKPVSISPNSSGSWRGGRPDEYADYPMQGDWTGRGNRRGGWFYGSKIADACAGKTVAKMTVAFTRRSGSGRNSKVPMHLYLHDHTSPPGGQLDLDEGPENLLSLSTGAKGTAPLPGSWANKLATGAARGLAIYANGSRDYAAFTRGTIRITFT</sequence>
<dbReference type="RefSeq" id="WP_311675131.1">
    <property type="nucleotide sequence ID" value="NZ_JAVREQ010000022.1"/>
</dbReference>
<dbReference type="Proteomes" id="UP001183414">
    <property type="component" value="Unassembled WGS sequence"/>
</dbReference>
<evidence type="ECO:0000313" key="2">
    <source>
        <dbReference type="EMBL" id="MDT0381439.1"/>
    </source>
</evidence>
<evidence type="ECO:0008006" key="4">
    <source>
        <dbReference type="Google" id="ProtNLM"/>
    </source>
</evidence>
<evidence type="ECO:0000313" key="3">
    <source>
        <dbReference type="Proteomes" id="UP001183414"/>
    </source>
</evidence>
<gene>
    <name evidence="2" type="ORF">RM572_22015</name>
</gene>